<protein>
    <submittedName>
        <fullName evidence="1">Uncharacterized protein</fullName>
    </submittedName>
</protein>
<gene>
    <name evidence="1" type="ORF">GCM10007878_25340</name>
</gene>
<organism evidence="1 2">
    <name type="scientific">Marinospirillum insulare</name>
    <dbReference type="NCBI Taxonomy" id="217169"/>
    <lineage>
        <taxon>Bacteria</taxon>
        <taxon>Pseudomonadati</taxon>
        <taxon>Pseudomonadota</taxon>
        <taxon>Gammaproteobacteria</taxon>
        <taxon>Oceanospirillales</taxon>
        <taxon>Oceanospirillaceae</taxon>
        <taxon>Marinospirillum</taxon>
    </lineage>
</organism>
<name>A0ABQ5ZY15_9GAMM</name>
<evidence type="ECO:0000313" key="1">
    <source>
        <dbReference type="EMBL" id="GLR65095.1"/>
    </source>
</evidence>
<keyword evidence="2" id="KW-1185">Reference proteome</keyword>
<accession>A0ABQ5ZY15</accession>
<sequence length="147" mass="16571">MPVRLVSYDYLANNGYVTVKEDGLSDAVGYLESIAAADVTNYTTWSNKNADKQHARFVNRLSPALYNKIGKSILDTGNKKSETQEAQTFFIEETKVSSARNTVQVVGLLRMYQGIEVSKSTKMIYELEYNNKNQVPKITSFKAKELK</sequence>
<dbReference type="Pfam" id="PF05309">
    <property type="entry name" value="TraE"/>
    <property type="match status" value="1"/>
</dbReference>
<comment type="caution">
    <text evidence="1">The sequence shown here is derived from an EMBL/GenBank/DDBJ whole genome shotgun (WGS) entry which is preliminary data.</text>
</comment>
<reference evidence="2" key="1">
    <citation type="journal article" date="2019" name="Int. J. Syst. Evol. Microbiol.">
        <title>The Global Catalogue of Microorganisms (GCM) 10K type strain sequencing project: providing services to taxonomists for standard genome sequencing and annotation.</title>
        <authorList>
            <consortium name="The Broad Institute Genomics Platform"/>
            <consortium name="The Broad Institute Genome Sequencing Center for Infectious Disease"/>
            <person name="Wu L."/>
            <person name="Ma J."/>
        </authorList>
    </citation>
    <scope>NUCLEOTIDE SEQUENCE [LARGE SCALE GENOMIC DNA]</scope>
    <source>
        <strain evidence="2">NBRC 100033</strain>
    </source>
</reference>
<proteinExistence type="predicted"/>
<dbReference type="Proteomes" id="UP001156682">
    <property type="component" value="Unassembled WGS sequence"/>
</dbReference>
<dbReference type="InterPro" id="IPR007973">
    <property type="entry name" value="Pilus_assembly_TraE"/>
</dbReference>
<evidence type="ECO:0000313" key="2">
    <source>
        <dbReference type="Proteomes" id="UP001156682"/>
    </source>
</evidence>
<dbReference type="EMBL" id="BSOR01000074">
    <property type="protein sequence ID" value="GLR65095.1"/>
    <property type="molecule type" value="Genomic_DNA"/>
</dbReference>